<dbReference type="AlphaFoldDB" id="A0A9N9JNJ6"/>
<evidence type="ECO:0000313" key="2">
    <source>
        <dbReference type="EMBL" id="CAG8790252.1"/>
    </source>
</evidence>
<reference evidence="2" key="1">
    <citation type="submission" date="2021-06" db="EMBL/GenBank/DDBJ databases">
        <authorList>
            <person name="Kallberg Y."/>
            <person name="Tangrot J."/>
            <person name="Rosling A."/>
        </authorList>
    </citation>
    <scope>NUCLEOTIDE SEQUENCE</scope>
    <source>
        <strain evidence="2">MA453B</strain>
    </source>
</reference>
<organism evidence="2 3">
    <name type="scientific">Dentiscutata erythropus</name>
    <dbReference type="NCBI Taxonomy" id="1348616"/>
    <lineage>
        <taxon>Eukaryota</taxon>
        <taxon>Fungi</taxon>
        <taxon>Fungi incertae sedis</taxon>
        <taxon>Mucoromycota</taxon>
        <taxon>Glomeromycotina</taxon>
        <taxon>Glomeromycetes</taxon>
        <taxon>Diversisporales</taxon>
        <taxon>Gigasporaceae</taxon>
        <taxon>Dentiscutata</taxon>
    </lineage>
</organism>
<gene>
    <name evidence="2" type="ORF">DERYTH_LOCUS21268</name>
</gene>
<feature type="non-terminal residue" evidence="2">
    <location>
        <position position="1"/>
    </location>
</feature>
<sequence length="61" mass="6815">LRGGVCGELDNMYQAISTLRHIDKALSLYQSLIDSEEEVTTADEDHNHETDDGDYNETNDG</sequence>
<dbReference type="Proteomes" id="UP000789405">
    <property type="component" value="Unassembled WGS sequence"/>
</dbReference>
<feature type="compositionally biased region" description="Acidic residues" evidence="1">
    <location>
        <begin position="51"/>
        <end position="61"/>
    </location>
</feature>
<proteinExistence type="predicted"/>
<protein>
    <submittedName>
        <fullName evidence="2">2515_t:CDS:1</fullName>
    </submittedName>
</protein>
<name>A0A9N9JNJ6_9GLOM</name>
<accession>A0A9N9JNJ6</accession>
<comment type="caution">
    <text evidence="2">The sequence shown here is derived from an EMBL/GenBank/DDBJ whole genome shotgun (WGS) entry which is preliminary data.</text>
</comment>
<dbReference type="EMBL" id="CAJVPY010026776">
    <property type="protein sequence ID" value="CAG8790252.1"/>
    <property type="molecule type" value="Genomic_DNA"/>
</dbReference>
<evidence type="ECO:0000256" key="1">
    <source>
        <dbReference type="SAM" id="MobiDB-lite"/>
    </source>
</evidence>
<feature type="region of interest" description="Disordered" evidence="1">
    <location>
        <begin position="36"/>
        <end position="61"/>
    </location>
</feature>
<keyword evidence="3" id="KW-1185">Reference proteome</keyword>
<feature type="non-terminal residue" evidence="2">
    <location>
        <position position="61"/>
    </location>
</feature>
<evidence type="ECO:0000313" key="3">
    <source>
        <dbReference type="Proteomes" id="UP000789405"/>
    </source>
</evidence>